<comment type="caution">
    <text evidence="1">The sequence shown here is derived from an EMBL/GenBank/DDBJ whole genome shotgun (WGS) entry which is preliminary data.</text>
</comment>
<dbReference type="EMBL" id="BGPR01002085">
    <property type="protein sequence ID" value="GBM67460.1"/>
    <property type="molecule type" value="Genomic_DNA"/>
</dbReference>
<gene>
    <name evidence="1" type="ORF">AVEN_124056_1</name>
</gene>
<dbReference type="PANTHER" id="PTHR34717">
    <property type="entry name" value="EG:BACR7A4.20 PROTEIN"/>
    <property type="match status" value="1"/>
</dbReference>
<dbReference type="OrthoDB" id="6434513at2759"/>
<dbReference type="PANTHER" id="PTHR34717:SF1">
    <property type="entry name" value="EG:BACR7A4.20 PROTEIN"/>
    <property type="match status" value="1"/>
</dbReference>
<protein>
    <submittedName>
        <fullName evidence="1">Uncharacterized protein</fullName>
    </submittedName>
</protein>
<reference evidence="1 2" key="1">
    <citation type="journal article" date="2019" name="Sci. Rep.">
        <title>Orb-weaving spider Araneus ventricosus genome elucidates the spidroin gene catalogue.</title>
        <authorList>
            <person name="Kono N."/>
            <person name="Nakamura H."/>
            <person name="Ohtoshi R."/>
            <person name="Moran D.A.P."/>
            <person name="Shinohara A."/>
            <person name="Yoshida Y."/>
            <person name="Fujiwara M."/>
            <person name="Mori M."/>
            <person name="Tomita M."/>
            <person name="Arakawa K."/>
        </authorList>
    </citation>
    <scope>NUCLEOTIDE SEQUENCE [LARGE SCALE GENOMIC DNA]</scope>
</reference>
<evidence type="ECO:0000313" key="2">
    <source>
        <dbReference type="Proteomes" id="UP000499080"/>
    </source>
</evidence>
<proteinExistence type="predicted"/>
<sequence>MLLVGWCHMVGGCEEANRHSKLVLQVDPIFCIKWAIAYAAIRIRGAFQHARFDLYDIDAIGDPVKLGYIVPQLEKEIEAPFPESHLQDAADEVTFYGVNSKSESFFVHISRGLNQRADAFIYLKLATGKTYSLTESVGYQQPSDGDCQIFSCGKLQIHYVCPMRRWRIFYCGMLKWKASSDVYDLTLDTNPQQIANAIARSDWTLPLVPPIQKYEKHFYVFYQQMTNNQFDIRKISASNRNQVSIPTKINDPPGAS</sequence>
<keyword evidence="2" id="KW-1185">Reference proteome</keyword>
<name>A0A4Y2HQD6_ARAVE</name>
<evidence type="ECO:0000313" key="1">
    <source>
        <dbReference type="EMBL" id="GBM67460.1"/>
    </source>
</evidence>
<organism evidence="1 2">
    <name type="scientific">Araneus ventricosus</name>
    <name type="common">Orbweaver spider</name>
    <name type="synonym">Epeira ventricosa</name>
    <dbReference type="NCBI Taxonomy" id="182803"/>
    <lineage>
        <taxon>Eukaryota</taxon>
        <taxon>Metazoa</taxon>
        <taxon>Ecdysozoa</taxon>
        <taxon>Arthropoda</taxon>
        <taxon>Chelicerata</taxon>
        <taxon>Arachnida</taxon>
        <taxon>Araneae</taxon>
        <taxon>Araneomorphae</taxon>
        <taxon>Entelegynae</taxon>
        <taxon>Araneoidea</taxon>
        <taxon>Araneidae</taxon>
        <taxon>Araneus</taxon>
    </lineage>
</organism>
<accession>A0A4Y2HQD6</accession>
<dbReference type="Proteomes" id="UP000499080">
    <property type="component" value="Unassembled WGS sequence"/>
</dbReference>
<dbReference type="AlphaFoldDB" id="A0A4Y2HQD6"/>